<protein>
    <submittedName>
        <fullName evidence="3">Stage III sporulation protein AF</fullName>
    </submittedName>
</protein>
<evidence type="ECO:0000256" key="2">
    <source>
        <dbReference type="SAM" id="Phobius"/>
    </source>
</evidence>
<feature type="transmembrane region" description="Helical" evidence="2">
    <location>
        <begin position="34"/>
        <end position="52"/>
    </location>
</feature>
<comment type="caution">
    <text evidence="3">The sequence shown here is derived from an EMBL/GenBank/DDBJ whole genome shotgun (WGS) entry which is preliminary data.</text>
</comment>
<organism evidence="3 4">
    <name type="scientific">Candidatus Mediterraneibacter caccavium</name>
    <dbReference type="NCBI Taxonomy" id="2838661"/>
    <lineage>
        <taxon>Bacteria</taxon>
        <taxon>Bacillati</taxon>
        <taxon>Bacillota</taxon>
        <taxon>Clostridia</taxon>
        <taxon>Lachnospirales</taxon>
        <taxon>Lachnospiraceae</taxon>
        <taxon>Mediterraneibacter</taxon>
    </lineage>
</organism>
<reference evidence="3" key="1">
    <citation type="journal article" date="2021" name="PeerJ">
        <title>Extensive microbial diversity within the chicken gut microbiome revealed by metagenomics and culture.</title>
        <authorList>
            <person name="Gilroy R."/>
            <person name="Ravi A."/>
            <person name="Getino M."/>
            <person name="Pursley I."/>
            <person name="Horton D.L."/>
            <person name="Alikhan N.F."/>
            <person name="Baker D."/>
            <person name="Gharbi K."/>
            <person name="Hall N."/>
            <person name="Watson M."/>
            <person name="Adriaenssens E.M."/>
            <person name="Foster-Nyarko E."/>
            <person name="Jarju S."/>
            <person name="Secka A."/>
            <person name="Antonio M."/>
            <person name="Oren A."/>
            <person name="Chaudhuri R.R."/>
            <person name="La Ragione R."/>
            <person name="Hildebrand F."/>
            <person name="Pallen M.J."/>
        </authorList>
    </citation>
    <scope>NUCLEOTIDE SEQUENCE</scope>
    <source>
        <strain evidence="3">ChiSjej5B23-15282</strain>
    </source>
</reference>
<proteinExistence type="predicted"/>
<keyword evidence="2" id="KW-1133">Transmembrane helix</keyword>
<dbReference type="Proteomes" id="UP000824243">
    <property type="component" value="Unassembled WGS sequence"/>
</dbReference>
<evidence type="ECO:0000313" key="4">
    <source>
        <dbReference type="Proteomes" id="UP000824243"/>
    </source>
</evidence>
<dbReference type="EMBL" id="DXFA01000140">
    <property type="protein sequence ID" value="HIX48935.1"/>
    <property type="molecule type" value="Genomic_DNA"/>
</dbReference>
<sequence length="149" mass="16840">MLEEIYRWLQNISVYLIVMAAVMHAIPGKDYGKYIRFFSGLVLILMLSSPLLRLAGMEGTFRTLYEGKEYEMERREIERAEELYEQSGIFDLLGTDPGEGTDTGERGMTDEAGIWNGSQDGGEDGSRDRVQDDGQNEGMIEVEEIEIGK</sequence>
<reference evidence="3" key="2">
    <citation type="submission" date="2021-04" db="EMBL/GenBank/DDBJ databases">
        <authorList>
            <person name="Gilroy R."/>
        </authorList>
    </citation>
    <scope>NUCLEOTIDE SEQUENCE</scope>
    <source>
        <strain evidence="3">ChiSjej5B23-15282</strain>
    </source>
</reference>
<feature type="compositionally biased region" description="Low complexity" evidence="1">
    <location>
        <begin position="91"/>
        <end position="100"/>
    </location>
</feature>
<gene>
    <name evidence="3" type="ORF">H9981_08005</name>
</gene>
<feature type="compositionally biased region" description="Acidic residues" evidence="1">
    <location>
        <begin position="140"/>
        <end position="149"/>
    </location>
</feature>
<name>A0A9D1VXS3_9FIRM</name>
<evidence type="ECO:0000256" key="1">
    <source>
        <dbReference type="SAM" id="MobiDB-lite"/>
    </source>
</evidence>
<evidence type="ECO:0000313" key="3">
    <source>
        <dbReference type="EMBL" id="HIX48935.1"/>
    </source>
</evidence>
<keyword evidence="2" id="KW-0472">Membrane</keyword>
<feature type="transmembrane region" description="Helical" evidence="2">
    <location>
        <begin position="12"/>
        <end position="28"/>
    </location>
</feature>
<feature type="region of interest" description="Disordered" evidence="1">
    <location>
        <begin position="91"/>
        <end position="149"/>
    </location>
</feature>
<keyword evidence="2" id="KW-0812">Transmembrane</keyword>
<dbReference type="AlphaFoldDB" id="A0A9D1VXS3"/>
<accession>A0A9D1VXS3</accession>